<accession>A0A4C1VLM2</accession>
<dbReference type="PANTHER" id="PTHR47055">
    <property type="entry name" value="DDE_TNP_1_7 DOMAIN-CONTAINING PROTEIN"/>
    <property type="match status" value="1"/>
</dbReference>
<dbReference type="STRING" id="151549.A0A4C1VLM2"/>
<organism evidence="2 3">
    <name type="scientific">Eumeta variegata</name>
    <name type="common">Bagworm moth</name>
    <name type="synonym">Eumeta japonica</name>
    <dbReference type="NCBI Taxonomy" id="151549"/>
    <lineage>
        <taxon>Eukaryota</taxon>
        <taxon>Metazoa</taxon>
        <taxon>Ecdysozoa</taxon>
        <taxon>Arthropoda</taxon>
        <taxon>Hexapoda</taxon>
        <taxon>Insecta</taxon>
        <taxon>Pterygota</taxon>
        <taxon>Neoptera</taxon>
        <taxon>Endopterygota</taxon>
        <taxon>Lepidoptera</taxon>
        <taxon>Glossata</taxon>
        <taxon>Ditrysia</taxon>
        <taxon>Tineoidea</taxon>
        <taxon>Psychidae</taxon>
        <taxon>Oiketicinae</taxon>
        <taxon>Eumeta</taxon>
    </lineage>
</organism>
<reference evidence="2 3" key="1">
    <citation type="journal article" date="2019" name="Commun. Biol.">
        <title>The bagworm genome reveals a unique fibroin gene that provides high tensile strength.</title>
        <authorList>
            <person name="Kono N."/>
            <person name="Nakamura H."/>
            <person name="Ohtoshi R."/>
            <person name="Tomita M."/>
            <person name="Numata K."/>
            <person name="Arakawa K."/>
        </authorList>
    </citation>
    <scope>NUCLEOTIDE SEQUENCE [LARGE SCALE GENOMIC DNA]</scope>
</reference>
<evidence type="ECO:0000259" key="1">
    <source>
        <dbReference type="Pfam" id="PF13843"/>
    </source>
</evidence>
<name>A0A4C1VLM2_EUMVA</name>
<dbReference type="PANTHER" id="PTHR47055:SF3">
    <property type="entry name" value="PHORBOL-ESTER_DAG-TYPE DOMAIN-CONTAINING PROTEIN"/>
    <property type="match status" value="1"/>
</dbReference>
<evidence type="ECO:0000313" key="3">
    <source>
        <dbReference type="Proteomes" id="UP000299102"/>
    </source>
</evidence>
<dbReference type="EMBL" id="BGZK01000363">
    <property type="protein sequence ID" value="GBP39312.1"/>
    <property type="molecule type" value="Genomic_DNA"/>
</dbReference>
<proteinExistence type="predicted"/>
<evidence type="ECO:0000313" key="2">
    <source>
        <dbReference type="EMBL" id="GBP39312.1"/>
    </source>
</evidence>
<gene>
    <name evidence="2" type="primary">PGBD3</name>
    <name evidence="2" type="ORF">EVAR_20540_1</name>
</gene>
<dbReference type="InterPro" id="IPR052638">
    <property type="entry name" value="PiggyBac_TE-derived"/>
</dbReference>
<dbReference type="AlphaFoldDB" id="A0A4C1VLM2"/>
<dbReference type="OrthoDB" id="10057240at2759"/>
<comment type="caution">
    <text evidence="2">The sequence shown here is derived from an EMBL/GenBank/DDBJ whole genome shotgun (WGS) entry which is preliminary data.</text>
</comment>
<dbReference type="InterPro" id="IPR029526">
    <property type="entry name" value="PGBD"/>
</dbReference>
<sequence length="108" mass="11888">MVDMAANSIKGKPIRYGFKAWVGATRLGYVLWMEPYQGATTMCNPIYKELGLGASVVLLSVLLISRGFDLPYHVVLIIFTGTPLLEEITKKAFVALGQFEKTGHLVVL</sequence>
<dbReference type="Proteomes" id="UP000299102">
    <property type="component" value="Unassembled WGS sequence"/>
</dbReference>
<protein>
    <submittedName>
        <fullName evidence="2">PiggyBac transposable element-derived protein 3</fullName>
    </submittedName>
</protein>
<feature type="domain" description="PiggyBac transposable element-derived protein" evidence="1">
    <location>
        <begin position="8"/>
        <end position="99"/>
    </location>
</feature>
<dbReference type="GO" id="GO:0043565">
    <property type="term" value="F:sequence-specific DNA binding"/>
    <property type="evidence" value="ECO:0007669"/>
    <property type="project" value="TreeGrafter"/>
</dbReference>
<keyword evidence="3" id="KW-1185">Reference proteome</keyword>
<dbReference type="Pfam" id="PF13843">
    <property type="entry name" value="DDE_Tnp_1_7"/>
    <property type="match status" value="1"/>
</dbReference>